<feature type="binding site" evidence="10">
    <location>
        <position position="244"/>
    </location>
    <ligand>
        <name>thiamine diphosphate</name>
        <dbReference type="ChEBI" id="CHEBI:58937"/>
    </ligand>
</feature>
<evidence type="ECO:0000256" key="10">
    <source>
        <dbReference type="HAMAP-Rule" id="MF_00315"/>
    </source>
</evidence>
<feature type="binding site" evidence="10">
    <location>
        <begin position="115"/>
        <end position="117"/>
    </location>
    <ligand>
        <name>thiamine diphosphate</name>
        <dbReference type="ChEBI" id="CHEBI:58937"/>
    </ligand>
</feature>
<keyword evidence="4 10" id="KW-0808">Transferase</keyword>
<dbReference type="Gene3D" id="3.40.50.970">
    <property type="match status" value="2"/>
</dbReference>
<feature type="region of interest" description="Disordered" evidence="11">
    <location>
        <begin position="440"/>
        <end position="470"/>
    </location>
</feature>
<dbReference type="PROSITE" id="PS00802">
    <property type="entry name" value="TRANSKETOLASE_2"/>
    <property type="match status" value="1"/>
</dbReference>
<dbReference type="PANTHER" id="PTHR43322">
    <property type="entry name" value="1-D-DEOXYXYLULOSE 5-PHOSPHATE SYNTHASE-RELATED"/>
    <property type="match status" value="1"/>
</dbReference>
<dbReference type="SUPFAM" id="SSF52922">
    <property type="entry name" value="TK C-terminal domain-like"/>
    <property type="match status" value="1"/>
</dbReference>
<dbReference type="HAMAP" id="MF_00315">
    <property type="entry name" value="DXP_synth"/>
    <property type="match status" value="1"/>
</dbReference>
<dbReference type="Pfam" id="PF02779">
    <property type="entry name" value="Transket_pyr"/>
    <property type="match status" value="1"/>
</dbReference>
<feature type="compositionally biased region" description="Basic and acidic residues" evidence="11">
    <location>
        <begin position="444"/>
        <end position="456"/>
    </location>
</feature>
<dbReference type="InterPro" id="IPR009014">
    <property type="entry name" value="Transketo_C/PFOR_II"/>
</dbReference>
<keyword evidence="5 10" id="KW-0479">Metal-binding</keyword>
<dbReference type="InterPro" id="IPR033248">
    <property type="entry name" value="Transketolase_C"/>
</dbReference>
<evidence type="ECO:0000313" key="14">
    <source>
        <dbReference type="Proteomes" id="UP000537825"/>
    </source>
</evidence>
<dbReference type="UniPathway" id="UPA00064">
    <property type="reaction ID" value="UER00091"/>
</dbReference>
<dbReference type="EC" id="2.2.1.7" evidence="10"/>
<evidence type="ECO:0000256" key="11">
    <source>
        <dbReference type="SAM" id="MobiDB-lite"/>
    </source>
</evidence>
<sequence>MADVLSGVASPADVRALPEDALPGLCEALREAIITTCGRVGGHLGASLGAVEVVVALHRVFHTPQDALLFDVGHQAYAHKLLTGRRDRMHTLRQADGIAPFLDPRESHHDALAAGHACTAISAALGLLAGRRQLGHSGHVVAVVGDGALTGGLSFEGLNNAGGSPLPLVVVLNDNQMSISANVGAIPALLRTRNARAFFESLGFTYLGPVDGHDLGALTRALREAKASSRPVVVHALTKKGRGFPPAEADEQTRGHAMGPYEWRDGKLVRSRGGRPTYSEAFAQVLGDALERDPRVVAVTPAMLEGSALTGLKARFPDRVHDVGIAEQHAVTFCAGLAAAGAKPVCVIYSTFLQRAYDQVVHDVCLPGLPVVFAVDRAGLVGADGATHQGAYDVSFLRPLPGLTQWAPVVGEDLGPMLATALQASGPSVLRFPRGTLPDLPPELARDGTEAHDARAGAEGGKSSTASRLTPAALPMPGARWLKRVPGSRLTLVTLGPLGLSALEAVRSEPDWSALDARRAWPLDEAALLEAAAGGHVVVAEEGTVRGGLGSAVLELYAASGVSPRVTLLGMPDVFLPHGDARVQRTQLGLDAAGLLRAGRALLGEENR</sequence>
<gene>
    <name evidence="10" type="primary">dxs</name>
    <name evidence="13" type="ORF">GTZ93_08330</name>
</gene>
<dbReference type="GO" id="GO:0009228">
    <property type="term" value="P:thiamine biosynthetic process"/>
    <property type="evidence" value="ECO:0007669"/>
    <property type="project" value="UniProtKB-UniRule"/>
</dbReference>
<dbReference type="SMART" id="SM00861">
    <property type="entry name" value="Transket_pyr"/>
    <property type="match status" value="1"/>
</dbReference>
<evidence type="ECO:0000256" key="8">
    <source>
        <dbReference type="ARBA" id="ARBA00023052"/>
    </source>
</evidence>
<feature type="binding site" evidence="10">
    <location>
        <position position="175"/>
    </location>
    <ligand>
        <name>thiamine diphosphate</name>
        <dbReference type="ChEBI" id="CHEBI:58937"/>
    </ligand>
</feature>
<keyword evidence="6 10" id="KW-0460">Magnesium</keyword>
<dbReference type="AlphaFoldDB" id="A0A7X5BQM1"/>
<evidence type="ECO:0000256" key="7">
    <source>
        <dbReference type="ARBA" id="ARBA00022977"/>
    </source>
</evidence>
<dbReference type="CDD" id="cd07033">
    <property type="entry name" value="TPP_PYR_DXS_TK_like"/>
    <property type="match status" value="1"/>
</dbReference>
<protein>
    <recommendedName>
        <fullName evidence="10">1-deoxy-D-xylulose-5-phosphate synthase</fullName>
        <ecNumber evidence="10">2.2.1.7</ecNumber>
    </recommendedName>
    <alternativeName>
        <fullName evidence="10">1-deoxyxylulose-5-phosphate synthase</fullName>
        <shortName evidence="10">DXP synthase</shortName>
        <shortName evidence="10">DXPS</shortName>
    </alternativeName>
</protein>
<comment type="pathway">
    <text evidence="1 10">Metabolic intermediate biosynthesis; 1-deoxy-D-xylulose 5-phosphate biosynthesis; 1-deoxy-D-xylulose 5-phosphate from D-glyceraldehyde 3-phosphate and pyruvate: step 1/1.</text>
</comment>
<comment type="catalytic activity">
    <reaction evidence="10">
        <text>D-glyceraldehyde 3-phosphate + pyruvate + H(+) = 1-deoxy-D-xylulose 5-phosphate + CO2</text>
        <dbReference type="Rhea" id="RHEA:12605"/>
        <dbReference type="ChEBI" id="CHEBI:15361"/>
        <dbReference type="ChEBI" id="CHEBI:15378"/>
        <dbReference type="ChEBI" id="CHEBI:16526"/>
        <dbReference type="ChEBI" id="CHEBI:57792"/>
        <dbReference type="ChEBI" id="CHEBI:59776"/>
        <dbReference type="EC" id="2.2.1.7"/>
    </reaction>
</comment>
<dbReference type="GO" id="GO:0000287">
    <property type="term" value="F:magnesium ion binding"/>
    <property type="evidence" value="ECO:0007669"/>
    <property type="project" value="UniProtKB-UniRule"/>
</dbReference>
<dbReference type="PANTHER" id="PTHR43322:SF5">
    <property type="entry name" value="1-DEOXY-D-XYLULOSE-5-PHOSPHATE SYNTHASE, CHLOROPLASTIC"/>
    <property type="match status" value="1"/>
</dbReference>
<evidence type="ECO:0000256" key="2">
    <source>
        <dbReference type="ARBA" id="ARBA00011081"/>
    </source>
</evidence>
<keyword evidence="8 10" id="KW-0786">Thiamine pyrophosphate</keyword>
<name>A0A7X5BQM1_9BACT</name>
<dbReference type="GO" id="GO:0019288">
    <property type="term" value="P:isopentenyl diphosphate biosynthetic process, methylerythritol 4-phosphate pathway"/>
    <property type="evidence" value="ECO:0007669"/>
    <property type="project" value="TreeGrafter"/>
</dbReference>
<dbReference type="InterPro" id="IPR005475">
    <property type="entry name" value="Transketolase-like_Pyr-bd"/>
</dbReference>
<reference evidence="13 14" key="1">
    <citation type="submission" date="2020-01" db="EMBL/GenBank/DDBJ databases">
        <title>The draft genome sequence of Corallococcus exiguus DSM 14696.</title>
        <authorList>
            <person name="Zhang X."/>
            <person name="Zhu H."/>
        </authorList>
    </citation>
    <scope>NUCLEOTIDE SEQUENCE [LARGE SCALE GENOMIC DNA]</scope>
    <source>
        <strain evidence="13 14">DSM 14696</strain>
    </source>
</reference>
<dbReference type="NCBIfam" id="NF003933">
    <property type="entry name" value="PRK05444.2-2"/>
    <property type="match status" value="1"/>
</dbReference>
<dbReference type="Pfam" id="PF13292">
    <property type="entry name" value="DXP_synthase_N"/>
    <property type="match status" value="2"/>
</dbReference>
<dbReference type="InterPro" id="IPR049557">
    <property type="entry name" value="Transketolase_CS"/>
</dbReference>
<dbReference type="InterPro" id="IPR020826">
    <property type="entry name" value="Transketolase_BS"/>
</dbReference>
<dbReference type="Proteomes" id="UP000537825">
    <property type="component" value="Unassembled WGS sequence"/>
</dbReference>
<feature type="binding site" evidence="10">
    <location>
        <position position="146"/>
    </location>
    <ligand>
        <name>Mg(2+)</name>
        <dbReference type="ChEBI" id="CHEBI:18420"/>
    </ligand>
</feature>
<dbReference type="CDD" id="cd02007">
    <property type="entry name" value="TPP_DXS"/>
    <property type="match status" value="1"/>
</dbReference>
<dbReference type="GO" id="GO:0008661">
    <property type="term" value="F:1-deoxy-D-xylulose-5-phosphate synthase activity"/>
    <property type="evidence" value="ECO:0007669"/>
    <property type="project" value="UniProtKB-UniRule"/>
</dbReference>
<dbReference type="PROSITE" id="PS00801">
    <property type="entry name" value="TRANSKETOLASE_1"/>
    <property type="match status" value="1"/>
</dbReference>
<comment type="subunit">
    <text evidence="3 10">Homodimer.</text>
</comment>
<keyword evidence="7 10" id="KW-0784">Thiamine biosynthesis</keyword>
<comment type="caution">
    <text evidence="13">The sequence shown here is derived from an EMBL/GenBank/DDBJ whole genome shotgun (WGS) entry which is preliminary data.</text>
</comment>
<evidence type="ECO:0000256" key="4">
    <source>
        <dbReference type="ARBA" id="ARBA00022679"/>
    </source>
</evidence>
<evidence type="ECO:0000313" key="13">
    <source>
        <dbReference type="EMBL" id="NBC39839.1"/>
    </source>
</evidence>
<dbReference type="RefSeq" id="WP_139918454.1">
    <property type="nucleotide sequence ID" value="NZ_CBCSLE010000127.1"/>
</dbReference>
<evidence type="ECO:0000256" key="9">
    <source>
        <dbReference type="ARBA" id="ARBA00023229"/>
    </source>
</evidence>
<evidence type="ECO:0000256" key="1">
    <source>
        <dbReference type="ARBA" id="ARBA00004980"/>
    </source>
</evidence>
<feature type="binding site" evidence="10">
    <location>
        <position position="327"/>
    </location>
    <ligand>
        <name>thiamine diphosphate</name>
        <dbReference type="ChEBI" id="CHEBI:58937"/>
    </ligand>
</feature>
<feature type="binding site" evidence="10">
    <location>
        <position position="74"/>
    </location>
    <ligand>
        <name>thiamine diphosphate</name>
        <dbReference type="ChEBI" id="CHEBI:58937"/>
    </ligand>
</feature>
<dbReference type="GO" id="GO:0005829">
    <property type="term" value="C:cytosol"/>
    <property type="evidence" value="ECO:0007669"/>
    <property type="project" value="TreeGrafter"/>
</dbReference>
<organism evidence="13 14">
    <name type="scientific">Corallococcus exiguus</name>
    <dbReference type="NCBI Taxonomy" id="83462"/>
    <lineage>
        <taxon>Bacteria</taxon>
        <taxon>Pseudomonadati</taxon>
        <taxon>Myxococcota</taxon>
        <taxon>Myxococcia</taxon>
        <taxon>Myxococcales</taxon>
        <taxon>Cystobacterineae</taxon>
        <taxon>Myxococcaceae</taxon>
        <taxon>Corallococcus</taxon>
    </lineage>
</organism>
<dbReference type="GO" id="GO:0030976">
    <property type="term" value="F:thiamine pyrophosphate binding"/>
    <property type="evidence" value="ECO:0007669"/>
    <property type="project" value="UniProtKB-UniRule"/>
</dbReference>
<comment type="cofactor">
    <cofactor evidence="10">
        <name>Mg(2+)</name>
        <dbReference type="ChEBI" id="CHEBI:18420"/>
    </cofactor>
    <text evidence="10">Binds 1 Mg(2+) ion per subunit.</text>
</comment>
<keyword evidence="14" id="KW-1185">Reference proteome</keyword>
<dbReference type="FunFam" id="3.40.50.970:FF:000010">
    <property type="entry name" value="1-deoxy-D-xylulose-5-phosphate synthase"/>
    <property type="match status" value="1"/>
</dbReference>
<feature type="binding site" evidence="10">
    <location>
        <begin position="147"/>
        <end position="148"/>
    </location>
    <ligand>
        <name>thiamine diphosphate</name>
        <dbReference type="ChEBI" id="CHEBI:58937"/>
    </ligand>
</feature>
<comment type="similarity">
    <text evidence="2 10">Belongs to the transketolase family. DXPS subfamily.</text>
</comment>
<accession>A0A7X5BQM1</accession>
<feature type="binding site" evidence="10">
    <location>
        <position position="175"/>
    </location>
    <ligand>
        <name>Mg(2+)</name>
        <dbReference type="ChEBI" id="CHEBI:18420"/>
    </ligand>
</feature>
<evidence type="ECO:0000256" key="5">
    <source>
        <dbReference type="ARBA" id="ARBA00022723"/>
    </source>
</evidence>
<dbReference type="EMBL" id="JAAAPK010000002">
    <property type="protein sequence ID" value="NBC39839.1"/>
    <property type="molecule type" value="Genomic_DNA"/>
</dbReference>
<proteinExistence type="inferred from homology"/>
<dbReference type="Pfam" id="PF02780">
    <property type="entry name" value="Transketolase_C"/>
    <property type="match status" value="1"/>
</dbReference>
<comment type="cofactor">
    <cofactor evidence="10">
        <name>thiamine diphosphate</name>
        <dbReference type="ChEBI" id="CHEBI:58937"/>
    </cofactor>
    <text evidence="10">Binds 1 thiamine pyrophosphate per subunit.</text>
</comment>
<evidence type="ECO:0000256" key="6">
    <source>
        <dbReference type="ARBA" id="ARBA00022842"/>
    </source>
</evidence>
<comment type="function">
    <text evidence="10">Catalyzes the acyloin condensation reaction between C atoms 2 and 3 of pyruvate and glyceraldehyde 3-phosphate to yield 1-deoxy-D-xylulose-5-phosphate (DXP).</text>
</comment>
<keyword evidence="9 10" id="KW-0414">Isoprene biosynthesis</keyword>
<evidence type="ECO:0000259" key="12">
    <source>
        <dbReference type="SMART" id="SM00861"/>
    </source>
</evidence>
<dbReference type="Gene3D" id="3.40.50.920">
    <property type="match status" value="1"/>
</dbReference>
<dbReference type="InterPro" id="IPR005477">
    <property type="entry name" value="Dxylulose-5-P_synthase"/>
</dbReference>
<dbReference type="GO" id="GO:0016114">
    <property type="term" value="P:terpenoid biosynthetic process"/>
    <property type="evidence" value="ECO:0007669"/>
    <property type="project" value="UniProtKB-UniRule"/>
</dbReference>
<evidence type="ECO:0000256" key="3">
    <source>
        <dbReference type="ARBA" id="ARBA00011738"/>
    </source>
</evidence>
<dbReference type="InterPro" id="IPR029061">
    <property type="entry name" value="THDP-binding"/>
</dbReference>
<feature type="domain" description="Transketolase-like pyrimidine-binding" evidence="12">
    <location>
        <begin position="276"/>
        <end position="439"/>
    </location>
</feature>
<dbReference type="SUPFAM" id="SSF52518">
    <property type="entry name" value="Thiamin diphosphate-binding fold (THDP-binding)"/>
    <property type="match status" value="1"/>
</dbReference>